<dbReference type="RefSeq" id="WP_166108031.1">
    <property type="nucleotide sequence ID" value="NZ_JAADJT010000015.1"/>
</dbReference>
<reference evidence="2" key="1">
    <citation type="submission" date="2023-07" db="EMBL/GenBank/DDBJ databases">
        <title>Duganella aceri sp. nov., isolated from tree sap.</title>
        <authorList>
            <person name="Kim I.S."/>
        </authorList>
    </citation>
    <scope>NUCLEOTIDE SEQUENCE [LARGE SCALE GENOMIC DNA]</scope>
    <source>
        <strain evidence="2">SAP-35</strain>
    </source>
</reference>
<comment type="caution">
    <text evidence="1">The sequence shown here is derived from an EMBL/GenBank/DDBJ whole genome shotgun (WGS) entry which is preliminary data.</text>
</comment>
<dbReference type="EMBL" id="JAADJT010000015">
    <property type="protein sequence ID" value="NGZ87910.1"/>
    <property type="molecule type" value="Genomic_DNA"/>
</dbReference>
<evidence type="ECO:0008006" key="3">
    <source>
        <dbReference type="Google" id="ProtNLM"/>
    </source>
</evidence>
<sequence>MTVTLNTVSSSPAYQPYVPKVSSAAAGSLSSEAVNLSAQSAVVASLGGSGGTSVYTPSGLLDALTQAGTSAEPVAVPEEGSNVDTSGTARLAADQAIVSTLAGSAVESGIYTGAGTAQGALSEQAAANWADLLKTNPNLASTVIENSFNAGLVGSLQVTA</sequence>
<name>A0ABX0FT85_9BURK</name>
<proteinExistence type="predicted"/>
<protein>
    <recommendedName>
        <fullName evidence="3">Head decoration protein</fullName>
    </recommendedName>
</protein>
<evidence type="ECO:0000313" key="2">
    <source>
        <dbReference type="Proteomes" id="UP000666369"/>
    </source>
</evidence>
<dbReference type="Proteomes" id="UP000666369">
    <property type="component" value="Unassembled WGS sequence"/>
</dbReference>
<organism evidence="1 2">
    <name type="scientific">Duganella aceris</name>
    <dbReference type="NCBI Taxonomy" id="2703883"/>
    <lineage>
        <taxon>Bacteria</taxon>
        <taxon>Pseudomonadati</taxon>
        <taxon>Pseudomonadota</taxon>
        <taxon>Betaproteobacteria</taxon>
        <taxon>Burkholderiales</taxon>
        <taxon>Oxalobacteraceae</taxon>
        <taxon>Telluria group</taxon>
        <taxon>Duganella</taxon>
    </lineage>
</organism>
<gene>
    <name evidence="1" type="ORF">GW587_27070</name>
</gene>
<keyword evidence="2" id="KW-1185">Reference proteome</keyword>
<accession>A0ABX0FT85</accession>
<evidence type="ECO:0000313" key="1">
    <source>
        <dbReference type="EMBL" id="NGZ87910.1"/>
    </source>
</evidence>